<dbReference type="Pfam" id="PF16353">
    <property type="entry name" value="LacZ_4"/>
    <property type="match status" value="1"/>
</dbReference>
<keyword evidence="13" id="KW-1185">Reference proteome</keyword>
<dbReference type="InterPro" id="IPR006103">
    <property type="entry name" value="Glyco_hydro_2_cat"/>
</dbReference>
<accession>W7YHW2</accession>
<name>W7YHW2_9BACT</name>
<evidence type="ECO:0000256" key="4">
    <source>
        <dbReference type="ARBA" id="ARBA00011245"/>
    </source>
</evidence>
<dbReference type="GO" id="GO:0005990">
    <property type="term" value="P:lactose catabolic process"/>
    <property type="evidence" value="ECO:0007669"/>
    <property type="project" value="TreeGrafter"/>
</dbReference>
<dbReference type="InterPro" id="IPR006102">
    <property type="entry name" value="Ig-like_GH2"/>
</dbReference>
<dbReference type="SUPFAM" id="SSF74650">
    <property type="entry name" value="Galactose mutarotase-like"/>
    <property type="match status" value="1"/>
</dbReference>
<dbReference type="Proteomes" id="UP000019402">
    <property type="component" value="Unassembled WGS sequence"/>
</dbReference>
<dbReference type="SMART" id="SM01038">
    <property type="entry name" value="Bgal_small_N"/>
    <property type="match status" value="1"/>
</dbReference>
<dbReference type="InterPro" id="IPR013783">
    <property type="entry name" value="Ig-like_fold"/>
</dbReference>
<dbReference type="GO" id="GO:0009341">
    <property type="term" value="C:beta-galactosidase complex"/>
    <property type="evidence" value="ECO:0007669"/>
    <property type="project" value="InterPro"/>
</dbReference>
<dbReference type="PANTHER" id="PTHR46323:SF2">
    <property type="entry name" value="BETA-GALACTOSIDASE"/>
    <property type="match status" value="1"/>
</dbReference>
<dbReference type="InterPro" id="IPR011013">
    <property type="entry name" value="Gal_mutarotase_sf_dom"/>
</dbReference>
<evidence type="ECO:0000256" key="3">
    <source>
        <dbReference type="ARBA" id="ARBA00007401"/>
    </source>
</evidence>
<dbReference type="OrthoDB" id="9801077at2"/>
<evidence type="ECO:0000256" key="9">
    <source>
        <dbReference type="ARBA" id="ARBA00032230"/>
    </source>
</evidence>
<dbReference type="Gene3D" id="2.60.120.260">
    <property type="entry name" value="Galactose-binding domain-like"/>
    <property type="match status" value="1"/>
</dbReference>
<evidence type="ECO:0000256" key="1">
    <source>
        <dbReference type="ARBA" id="ARBA00001412"/>
    </source>
</evidence>
<keyword evidence="7" id="KW-0106">Calcium</keyword>
<feature type="domain" description="Beta galactosidase small chain/" evidence="11">
    <location>
        <begin position="805"/>
        <end position="1071"/>
    </location>
</feature>
<dbReference type="PRINTS" id="PR00132">
    <property type="entry name" value="GLHYDRLASE2"/>
</dbReference>
<dbReference type="InterPro" id="IPR004199">
    <property type="entry name" value="B-gal_small/dom_5"/>
</dbReference>
<comment type="cofactor">
    <cofactor evidence="2">
        <name>Ca(2+)</name>
        <dbReference type="ChEBI" id="CHEBI:29108"/>
    </cofactor>
</comment>
<comment type="caution">
    <text evidence="12">The sequence shown here is derived from an EMBL/GenBank/DDBJ whole genome shotgun (WGS) entry which is preliminary data.</text>
</comment>
<dbReference type="EMBL" id="BAMD01000006">
    <property type="protein sequence ID" value="GAF02149.1"/>
    <property type="molecule type" value="Genomic_DNA"/>
</dbReference>
<proteinExistence type="inferred from homology"/>
<evidence type="ECO:0000259" key="11">
    <source>
        <dbReference type="SMART" id="SM01038"/>
    </source>
</evidence>
<evidence type="ECO:0000256" key="7">
    <source>
        <dbReference type="ARBA" id="ARBA00022837"/>
    </source>
</evidence>
<protein>
    <recommendedName>
        <fullName evidence="5 10">Beta-galactosidase</fullName>
        <ecNumber evidence="5 10">3.2.1.23</ecNumber>
    </recommendedName>
    <alternativeName>
        <fullName evidence="9 10">Lactase</fullName>
    </alternativeName>
</protein>
<dbReference type="InterPro" id="IPR008979">
    <property type="entry name" value="Galactose-bd-like_sf"/>
</dbReference>
<evidence type="ECO:0000256" key="10">
    <source>
        <dbReference type="RuleBase" id="RU361154"/>
    </source>
</evidence>
<dbReference type="SUPFAM" id="SSF49785">
    <property type="entry name" value="Galactose-binding domain-like"/>
    <property type="match status" value="1"/>
</dbReference>
<dbReference type="RefSeq" id="WP_027470768.1">
    <property type="nucleotide sequence ID" value="NZ_BAMD01000006.1"/>
</dbReference>
<evidence type="ECO:0000313" key="12">
    <source>
        <dbReference type="EMBL" id="GAF02149.1"/>
    </source>
</evidence>
<dbReference type="InterPro" id="IPR006104">
    <property type="entry name" value="Glyco_hydro_2_N"/>
</dbReference>
<dbReference type="InterPro" id="IPR036156">
    <property type="entry name" value="Beta-gal/glucu_dom_sf"/>
</dbReference>
<dbReference type="Gene3D" id="2.70.98.10">
    <property type="match status" value="1"/>
</dbReference>
<reference evidence="12 13" key="1">
    <citation type="journal article" date="2014" name="Genome Announc.">
        <title>Draft Genome Sequence of Cytophaga fermentans JCM 21142T, a Facultative Anaerobe Isolated from Marine Mud.</title>
        <authorList>
            <person name="Starns D."/>
            <person name="Oshima K."/>
            <person name="Suda W."/>
            <person name="Iino T."/>
            <person name="Yuki M."/>
            <person name="Inoue J."/>
            <person name="Kitamura K."/>
            <person name="Iida T."/>
            <person name="Darby A."/>
            <person name="Hattori M."/>
            <person name="Ohkuma M."/>
        </authorList>
    </citation>
    <scope>NUCLEOTIDE SEQUENCE [LARGE SCALE GENOMIC DNA]</scope>
    <source>
        <strain evidence="12 13">JCM 21142</strain>
    </source>
</reference>
<dbReference type="AlphaFoldDB" id="W7YHW2"/>
<evidence type="ECO:0000256" key="8">
    <source>
        <dbReference type="ARBA" id="ARBA00023295"/>
    </source>
</evidence>
<dbReference type="InterPro" id="IPR050347">
    <property type="entry name" value="Bact_Beta-galactosidase"/>
</dbReference>
<comment type="subunit">
    <text evidence="4">Monomer.</text>
</comment>
<dbReference type="EC" id="3.2.1.23" evidence="5 10"/>
<dbReference type="GO" id="GO:0004565">
    <property type="term" value="F:beta-galactosidase activity"/>
    <property type="evidence" value="ECO:0007669"/>
    <property type="project" value="UniProtKB-EC"/>
</dbReference>
<evidence type="ECO:0000256" key="5">
    <source>
        <dbReference type="ARBA" id="ARBA00012756"/>
    </source>
</evidence>
<gene>
    <name evidence="12" type="ORF">JCM21142_2776</name>
</gene>
<evidence type="ECO:0000313" key="13">
    <source>
        <dbReference type="Proteomes" id="UP000019402"/>
    </source>
</evidence>
<dbReference type="PANTHER" id="PTHR46323">
    <property type="entry name" value="BETA-GALACTOSIDASE"/>
    <property type="match status" value="1"/>
</dbReference>
<dbReference type="STRING" id="869213.GCA_000517085_00802"/>
<dbReference type="InterPro" id="IPR017853">
    <property type="entry name" value="GH"/>
</dbReference>
<dbReference type="InterPro" id="IPR032312">
    <property type="entry name" value="LacZ_4"/>
</dbReference>
<dbReference type="Gene3D" id="3.20.20.80">
    <property type="entry name" value="Glycosidases"/>
    <property type="match status" value="1"/>
</dbReference>
<comment type="catalytic activity">
    <reaction evidence="1 10">
        <text>Hydrolysis of terminal non-reducing beta-D-galactose residues in beta-D-galactosides.</text>
        <dbReference type="EC" id="3.2.1.23"/>
    </reaction>
</comment>
<dbReference type="Gene3D" id="2.60.40.10">
    <property type="entry name" value="Immunoglobulins"/>
    <property type="match status" value="2"/>
</dbReference>
<dbReference type="InterPro" id="IPR014718">
    <property type="entry name" value="GH-type_carb-bd"/>
</dbReference>
<organism evidence="12 13">
    <name type="scientific">Saccharicrinis fermentans DSM 9555 = JCM 21142</name>
    <dbReference type="NCBI Taxonomy" id="869213"/>
    <lineage>
        <taxon>Bacteria</taxon>
        <taxon>Pseudomonadati</taxon>
        <taxon>Bacteroidota</taxon>
        <taxon>Bacteroidia</taxon>
        <taxon>Marinilabiliales</taxon>
        <taxon>Marinilabiliaceae</taxon>
        <taxon>Saccharicrinis</taxon>
    </lineage>
</organism>
<dbReference type="Pfam" id="PF02836">
    <property type="entry name" value="Glyco_hydro_2_C"/>
    <property type="match status" value="1"/>
</dbReference>
<dbReference type="GO" id="GO:0030246">
    <property type="term" value="F:carbohydrate binding"/>
    <property type="evidence" value="ECO:0007669"/>
    <property type="project" value="InterPro"/>
</dbReference>
<dbReference type="PROSITE" id="PS00719">
    <property type="entry name" value="GLYCOSYL_HYDROL_F2_1"/>
    <property type="match status" value="1"/>
</dbReference>
<comment type="similarity">
    <text evidence="3 10">Belongs to the glycosyl hydrolase 2 family.</text>
</comment>
<evidence type="ECO:0000256" key="6">
    <source>
        <dbReference type="ARBA" id="ARBA00022801"/>
    </source>
</evidence>
<sequence>MKRVIISLGLLLFIAVPLIYAQNDWENELMYEKNKMHARIPTYSYINVDDALSGKRVKARMKSLNGTWKFKFVPSVEKRPRDFMAADFMGADWNDIPVPSNWELQGYGQPIYTNIIYPFTPDILNIPKSQQNYMGPMPPRPPKIYRNNPVGSYYRDFEVSKEWKDLSVILHFGGVSSAFYVWVNGKEVGYSQGSRLAAEFDVTQYLQEGTNRLAVQVFRWSDGSYLEDQDMWRLSGIHREVMLLVQPKISLNDFYVRTKFDANIQDAKLEVRPKVWVKKETDHLDDWILSASLYDADHNKVVDLSSVSVGAVYNERWPQRDITKWGMMEANVRTPRKWSAEEPYLYKLVFELRDPNKQLVEVRSQSIGFRKIEFGRNNALLVNGKEVKLMGVNRHEHHPVRGKALTRDDMRKDVELLKQFNFNAVRTSHYPNDPFFYELCNEYGLYVMDEANVECHHLGSYIPQQPSWAAPILSRIIRMVERDKNNPCVISWSMGNEAGTGPAFAAAAGWVKDFDPSRFIHYEGAQGDPTSPYYKEGAFVKDAYRGPYMSNPTDPSYVDVLSRMYPKLYQLNNMSRSPHIKRPIVMCEYLHAMGNSIGTLGEFWDTIRVRPNLIGGFIWDMIDQGIMKTHESGQPYFAYGGDFGDEPNASNFCLNGVFATDRTPNPHAWECKYVFQPFSFEDEDVLHGDIRAFNRFAFTNLNKYELRWSVSENGKELQSGVLSPQDIAPSSVGSIHIPFKPMAFKNECEYWLRLSVHELEDRLWCKKGYEIATDQILMRGKSNQYLYMSSVKSLVKWEENSDVIQVKGKDFSASVDKLNGHLVSYVVKGKEQLSSPLRPNFWRPLTDNDSRFRRLYNKAKIWQRAQAELKTTSVKVNSEKNTELDIVVNQHLDDLIILKTIYTIFSDGVIDVKMHLNAASSLPDLVKFGVTLGVSSKYKQTAYYGNGPHETYIDRKRNAQVDEYQFNTGDLFYNYAKPQENGNRTDVRWLKMSEKGKGGIEFMAEPLFGFSVWPYSAENIEKAQHTYDLQKQGFYTVNINMGQAGLGGMSASPLDHQRLKAGNYNFQFRMKVSK</sequence>
<keyword evidence="6 10" id="KW-0378">Hydrolase</keyword>
<evidence type="ECO:0000256" key="2">
    <source>
        <dbReference type="ARBA" id="ARBA00001913"/>
    </source>
</evidence>
<dbReference type="eggNOG" id="COG3250">
    <property type="taxonomic scope" value="Bacteria"/>
</dbReference>
<dbReference type="Pfam" id="PF00703">
    <property type="entry name" value="Glyco_hydro_2"/>
    <property type="match status" value="1"/>
</dbReference>
<dbReference type="InterPro" id="IPR023230">
    <property type="entry name" value="Glyco_hydro_2_CS"/>
</dbReference>
<dbReference type="Pfam" id="PF02929">
    <property type="entry name" value="Bgal_small_N"/>
    <property type="match status" value="1"/>
</dbReference>
<dbReference type="SUPFAM" id="SSF49303">
    <property type="entry name" value="beta-Galactosidase/glucuronidase domain"/>
    <property type="match status" value="2"/>
</dbReference>
<keyword evidence="8 10" id="KW-0326">Glycosidase</keyword>
<dbReference type="SUPFAM" id="SSF51445">
    <property type="entry name" value="(Trans)glycosidases"/>
    <property type="match status" value="1"/>
</dbReference>
<dbReference type="Pfam" id="PF02837">
    <property type="entry name" value="Glyco_hydro_2_N"/>
    <property type="match status" value="2"/>
</dbReference>
<dbReference type="InterPro" id="IPR006101">
    <property type="entry name" value="Glyco_hydro_2"/>
</dbReference>